<organism evidence="2 3">
    <name type="scientific">Adhaeretor mobilis</name>
    <dbReference type="NCBI Taxonomy" id="1930276"/>
    <lineage>
        <taxon>Bacteria</taxon>
        <taxon>Pseudomonadati</taxon>
        <taxon>Planctomycetota</taxon>
        <taxon>Planctomycetia</taxon>
        <taxon>Pirellulales</taxon>
        <taxon>Lacipirellulaceae</taxon>
        <taxon>Adhaeretor</taxon>
    </lineage>
</organism>
<name>A0A517MXU1_9BACT</name>
<gene>
    <name evidence="2" type="ORF">HG15A2_30100</name>
</gene>
<reference evidence="2 3" key="1">
    <citation type="submission" date="2019-02" db="EMBL/GenBank/DDBJ databases">
        <title>Deep-cultivation of Planctomycetes and their phenomic and genomic characterization uncovers novel biology.</title>
        <authorList>
            <person name="Wiegand S."/>
            <person name="Jogler M."/>
            <person name="Boedeker C."/>
            <person name="Pinto D."/>
            <person name="Vollmers J."/>
            <person name="Rivas-Marin E."/>
            <person name="Kohn T."/>
            <person name="Peeters S.H."/>
            <person name="Heuer A."/>
            <person name="Rast P."/>
            <person name="Oberbeckmann S."/>
            <person name="Bunk B."/>
            <person name="Jeske O."/>
            <person name="Meyerdierks A."/>
            <person name="Storesund J.E."/>
            <person name="Kallscheuer N."/>
            <person name="Luecker S."/>
            <person name="Lage O.M."/>
            <person name="Pohl T."/>
            <person name="Merkel B.J."/>
            <person name="Hornburger P."/>
            <person name="Mueller R.-W."/>
            <person name="Bruemmer F."/>
            <person name="Labrenz M."/>
            <person name="Spormann A.M."/>
            <person name="Op den Camp H."/>
            <person name="Overmann J."/>
            <person name="Amann R."/>
            <person name="Jetten M.S.M."/>
            <person name="Mascher T."/>
            <person name="Medema M.H."/>
            <person name="Devos D.P."/>
            <person name="Kaster A.-K."/>
            <person name="Ovreas L."/>
            <person name="Rohde M."/>
            <person name="Galperin M.Y."/>
            <person name="Jogler C."/>
        </authorList>
    </citation>
    <scope>NUCLEOTIDE SEQUENCE [LARGE SCALE GENOMIC DNA]</scope>
    <source>
        <strain evidence="2 3">HG15A2</strain>
    </source>
</reference>
<dbReference type="AlphaFoldDB" id="A0A517MXU1"/>
<proteinExistence type="predicted"/>
<keyword evidence="3" id="KW-1185">Reference proteome</keyword>
<dbReference type="Pfam" id="PF06439">
    <property type="entry name" value="3keto-disac_hyd"/>
    <property type="match status" value="1"/>
</dbReference>
<dbReference type="KEGG" id="amob:HG15A2_30100"/>
<dbReference type="GO" id="GO:0016787">
    <property type="term" value="F:hydrolase activity"/>
    <property type="evidence" value="ECO:0007669"/>
    <property type="project" value="InterPro"/>
</dbReference>
<dbReference type="OrthoDB" id="248448at2"/>
<dbReference type="EMBL" id="CP036263">
    <property type="protein sequence ID" value="QDS99683.1"/>
    <property type="molecule type" value="Genomic_DNA"/>
</dbReference>
<feature type="domain" description="3-keto-alpha-glucoside-1,2-lyase/3-keto-2-hydroxy-glucal hydratase" evidence="1">
    <location>
        <begin position="66"/>
        <end position="260"/>
    </location>
</feature>
<protein>
    <recommendedName>
        <fullName evidence="1">3-keto-alpha-glucoside-1,2-lyase/3-keto-2-hydroxy-glucal hydratase domain-containing protein</fullName>
    </recommendedName>
</protein>
<accession>A0A517MXU1</accession>
<evidence type="ECO:0000259" key="1">
    <source>
        <dbReference type="Pfam" id="PF06439"/>
    </source>
</evidence>
<sequence>MHPHASLSLIVSLFVTPHPSEELPIFLWLDFPHLEVSIVKLYRTPALLVLLLLGASELSASEPAKFVDLFNGKDLTGWANVNTAKDTWTVRDGLLICSGHPIGVMRTQKQYENFLLHIEWRHMEAGGNSGVFAWSEGTVPAGANLPKGLEIQMLELDWVKLHQSPDGTLPPIAYVHGELFGAGGLETVPDNPRGVRSKSIENRCNGKGQWNEYDVVCVDGVVKLSVNGKFVNGVRNSTIKKGYLCLESEGAEIHFRNIRILELPDGVTTEEQQAAIVSD</sequence>
<evidence type="ECO:0000313" key="3">
    <source>
        <dbReference type="Proteomes" id="UP000319852"/>
    </source>
</evidence>
<dbReference type="Proteomes" id="UP000319852">
    <property type="component" value="Chromosome"/>
</dbReference>
<dbReference type="Gene3D" id="2.60.120.560">
    <property type="entry name" value="Exo-inulinase, domain 1"/>
    <property type="match status" value="1"/>
</dbReference>
<evidence type="ECO:0000313" key="2">
    <source>
        <dbReference type="EMBL" id="QDS99683.1"/>
    </source>
</evidence>
<dbReference type="InterPro" id="IPR010496">
    <property type="entry name" value="AL/BT2_dom"/>
</dbReference>